<keyword evidence="9" id="KW-1185">Reference proteome</keyword>
<sequence length="186" mass="20593">MKKTLLTTAIAAGLSILTFSANASNSGKSTISLGYAQSNASAKGGIEIYHNDMKIDAKQYGLNLKYRYEFNERFGVIGSLTYTQYVHEYDFFGSTSKFRWKNTSLMAGPTYRFNDYISAYGMIGAIHSKAGFSFAEDQSLKKTSLSYGAGLQFNPTPNWAIDASYSYAKLKSVKLGTWVLGIGYRF</sequence>
<dbReference type="InterPro" id="IPR027385">
    <property type="entry name" value="Beta-barrel_OMP"/>
</dbReference>
<feature type="chain" id="PRO_5047023106" evidence="6">
    <location>
        <begin position="24"/>
        <end position="186"/>
    </location>
</feature>
<feature type="domain" description="Outer membrane protein beta-barrel" evidence="7">
    <location>
        <begin position="10"/>
        <end position="186"/>
    </location>
</feature>
<evidence type="ECO:0000256" key="2">
    <source>
        <dbReference type="ARBA" id="ARBA00022452"/>
    </source>
</evidence>
<keyword evidence="3" id="KW-0812">Transmembrane</keyword>
<evidence type="ECO:0000256" key="1">
    <source>
        <dbReference type="ARBA" id="ARBA00004571"/>
    </source>
</evidence>
<dbReference type="SUPFAM" id="SSF56925">
    <property type="entry name" value="OMPA-like"/>
    <property type="match status" value="1"/>
</dbReference>
<dbReference type="InterPro" id="IPR051723">
    <property type="entry name" value="Bact_OM_Invasion-Related"/>
</dbReference>
<gene>
    <name evidence="8" type="ORF">FE394_02360</name>
</gene>
<keyword evidence="5" id="KW-0472">Membrane</keyword>
<comment type="caution">
    <text evidence="8">The sequence shown here is derived from an EMBL/GenBank/DDBJ whole genome shotgun (WGS) entry which is preliminary data.</text>
</comment>
<dbReference type="PROSITE" id="PS00694">
    <property type="entry name" value="ENT_VIR_OMP_1"/>
    <property type="match status" value="1"/>
</dbReference>
<dbReference type="PANTHER" id="PTHR35892">
    <property type="entry name" value="OUTER MEMBRANE PROTEIN PAGN-RELATED"/>
    <property type="match status" value="1"/>
</dbReference>
<keyword evidence="2" id="KW-1134">Transmembrane beta strand</keyword>
<dbReference type="InterPro" id="IPR011250">
    <property type="entry name" value="OMP/PagP_B-barrel"/>
</dbReference>
<evidence type="ECO:0000256" key="4">
    <source>
        <dbReference type="ARBA" id="ARBA00022729"/>
    </source>
</evidence>
<protein>
    <submittedName>
        <fullName evidence="8">Attachment protein</fullName>
    </submittedName>
</protein>
<dbReference type="PROSITE" id="PS00695">
    <property type="entry name" value="ENT_VIR_OMP_2"/>
    <property type="match status" value="1"/>
</dbReference>
<dbReference type="Proteomes" id="UP001271640">
    <property type="component" value="Unassembled WGS sequence"/>
</dbReference>
<evidence type="ECO:0000256" key="3">
    <source>
        <dbReference type="ARBA" id="ARBA00022692"/>
    </source>
</evidence>
<organism evidence="8 9">
    <name type="scientific">Xenorhabdus littoralis</name>
    <dbReference type="NCBI Taxonomy" id="2582835"/>
    <lineage>
        <taxon>Bacteria</taxon>
        <taxon>Pseudomonadati</taxon>
        <taxon>Pseudomonadota</taxon>
        <taxon>Gammaproteobacteria</taxon>
        <taxon>Enterobacterales</taxon>
        <taxon>Morganellaceae</taxon>
        <taxon>Xenorhabdus</taxon>
    </lineage>
</organism>
<dbReference type="Pfam" id="PF13505">
    <property type="entry name" value="OMP_b-brl"/>
    <property type="match status" value="1"/>
</dbReference>
<evidence type="ECO:0000256" key="6">
    <source>
        <dbReference type="SAM" id="SignalP"/>
    </source>
</evidence>
<dbReference type="EMBL" id="VCDP01000006">
    <property type="protein sequence ID" value="MDX7998069.1"/>
    <property type="molecule type" value="Genomic_DNA"/>
</dbReference>
<feature type="signal peptide" evidence="6">
    <location>
        <begin position="1"/>
        <end position="23"/>
    </location>
</feature>
<evidence type="ECO:0000313" key="9">
    <source>
        <dbReference type="Proteomes" id="UP001271640"/>
    </source>
</evidence>
<proteinExistence type="predicted"/>
<accession>A0ABU4SHE2</accession>
<dbReference type="PRINTS" id="PR00316">
    <property type="entry name" value="ENTEROVIROMP"/>
</dbReference>
<dbReference type="RefSeq" id="WP_319924811.1">
    <property type="nucleotide sequence ID" value="NZ_VCDP01000006.1"/>
</dbReference>
<comment type="subcellular location">
    <subcellularLocation>
        <location evidence="1">Cell outer membrane</location>
        <topology evidence="1">Multi-pass membrane protein</topology>
    </subcellularLocation>
</comment>
<reference evidence="9" key="1">
    <citation type="journal article" date="2024" name="Toxins">
        <title>Genome Sequence Analysis of Native Xenorhabdus Strains Isolated from Entomopathogenic Nematodes in Argentina.</title>
        <authorList>
            <person name="Palma L."/>
            <person name="Frizzo L."/>
            <person name="Kaiser S."/>
            <person name="Berry C."/>
            <person name="Caballero P."/>
            <person name="Bode H.B."/>
            <person name="Del Valle E.E."/>
        </authorList>
    </citation>
    <scope>NUCLEOTIDE SEQUENCE [LARGE SCALE GENOMIC DNA]</scope>
    <source>
        <strain evidence="9">Reich</strain>
    </source>
</reference>
<dbReference type="PANTHER" id="PTHR35892:SF2">
    <property type="entry name" value="OUTER MEMBRANE PROTEIN PAGN"/>
    <property type="match status" value="1"/>
</dbReference>
<dbReference type="InterPro" id="IPR000758">
    <property type="entry name" value="Enterovir_OMP"/>
</dbReference>
<evidence type="ECO:0000259" key="7">
    <source>
        <dbReference type="Pfam" id="PF13505"/>
    </source>
</evidence>
<keyword evidence="4 6" id="KW-0732">Signal</keyword>
<name>A0ABU4SHE2_9GAMM</name>
<evidence type="ECO:0000313" key="8">
    <source>
        <dbReference type="EMBL" id="MDX7998069.1"/>
    </source>
</evidence>
<evidence type="ECO:0000256" key="5">
    <source>
        <dbReference type="ARBA" id="ARBA00023136"/>
    </source>
</evidence>
<dbReference type="Gene3D" id="2.40.160.20">
    <property type="match status" value="1"/>
</dbReference>